<evidence type="ECO:0000313" key="7">
    <source>
        <dbReference type="Proteomes" id="UP000595823"/>
    </source>
</evidence>
<dbReference type="NCBIfam" id="TIGR02330">
    <property type="entry name" value="prpD"/>
    <property type="match status" value="1"/>
</dbReference>
<dbReference type="InterPro" id="IPR042183">
    <property type="entry name" value="MmgE/PrpD_sf_1"/>
</dbReference>
<evidence type="ECO:0000259" key="5">
    <source>
        <dbReference type="Pfam" id="PF19305"/>
    </source>
</evidence>
<evidence type="ECO:0000313" key="6">
    <source>
        <dbReference type="EMBL" id="QQK75478.1"/>
    </source>
</evidence>
<dbReference type="InterPro" id="IPR045337">
    <property type="entry name" value="MmgE_PrpD_C"/>
</dbReference>
<keyword evidence="3 6" id="KW-0456">Lyase</keyword>
<keyword evidence="7" id="KW-1185">Reference proteome</keyword>
<dbReference type="AlphaFoldDB" id="A0A7T6Z1X1"/>
<dbReference type="PANTHER" id="PTHR16943">
    <property type="entry name" value="2-METHYLCITRATE DEHYDRATASE-RELATED"/>
    <property type="match status" value="1"/>
</dbReference>
<keyword evidence="2" id="KW-0816">Tricarboxylic acid cycle</keyword>
<sequence length="479" mass="52940">MSTKANEKPTTDEVLLDIADYAVNGEIQSEEALKTARYVLLDTIGCGLLALRYPECTKHLGPIVPGTTVPNGVRVPGTQFELDPVQGAFNIGTIIRWLDYNDTWLAAEWGHPSDNLGGILATADYVSRKRLANGEKPLTMEDVLVATVKAHEIQGVLALENSMNRQGLDHVLFVKVASTAVVTAMLGGNKEQVADAVSQAWVDNSSLRTYRHAPNAGSRKSWAAGDATSRAVRLALMTMKGEMGYASALTAPNWGFQDVLFGGETINLARPLGSYVMENVLFKVSYPAEFHAQTAAEAAIKLHDEVAWRLDEIAEVKITTHESAIRIIDKTGPLHNPADRDHSLQYITAIGLIYGELTADHYEDEIAQNPEIDELRQKMYTEENKQYTADYLDPDKRSIANAVQVTFKDGSKTENVAVEYPLGHRRRREESIPLLEEKYHENLKTRFPAGQADDLLDLGVNAERLKNTTVNDYMASFII</sequence>
<dbReference type="InterPro" id="IPR045336">
    <property type="entry name" value="MmgE_PrpD_N"/>
</dbReference>
<dbReference type="Gene3D" id="3.30.1330.120">
    <property type="entry name" value="2-methylcitrate dehydratase PrpD"/>
    <property type="match status" value="1"/>
</dbReference>
<feature type="domain" description="MmgE/PrpD N-terminal" evidence="4">
    <location>
        <begin position="17"/>
        <end position="267"/>
    </location>
</feature>
<dbReference type="EMBL" id="CP054705">
    <property type="protein sequence ID" value="QQK75478.1"/>
    <property type="molecule type" value="Genomic_DNA"/>
</dbReference>
<dbReference type="InterPro" id="IPR012705">
    <property type="entry name" value="2Me_IsoCit_deHydtase_PrpD"/>
</dbReference>
<proteinExistence type="inferred from homology"/>
<dbReference type="GO" id="GO:0047547">
    <property type="term" value="F:2-methylcitrate dehydratase activity"/>
    <property type="evidence" value="ECO:0007669"/>
    <property type="project" value="UniProtKB-EC"/>
</dbReference>
<dbReference type="GO" id="GO:0006099">
    <property type="term" value="P:tricarboxylic acid cycle"/>
    <property type="evidence" value="ECO:0007669"/>
    <property type="project" value="UniProtKB-KW"/>
</dbReference>
<dbReference type="NCBIfam" id="NF006943">
    <property type="entry name" value="PRK09425.1"/>
    <property type="match status" value="1"/>
</dbReference>
<dbReference type="RefSeq" id="WP_200128116.1">
    <property type="nucleotide sequence ID" value="NZ_CP054705.1"/>
</dbReference>
<reference evidence="6 7" key="1">
    <citation type="submission" date="2020-06" db="EMBL/GenBank/DDBJ databases">
        <title>Genomic analysis of Salicibibacter sp. NKC5-3.</title>
        <authorList>
            <person name="Oh Y.J."/>
        </authorList>
    </citation>
    <scope>NUCLEOTIDE SEQUENCE [LARGE SCALE GENOMIC DNA]</scope>
    <source>
        <strain evidence="6 7">NKC5-3</strain>
    </source>
</reference>
<evidence type="ECO:0000256" key="3">
    <source>
        <dbReference type="ARBA" id="ARBA00023239"/>
    </source>
</evidence>
<comment type="similarity">
    <text evidence="1">Belongs to the PrpD family.</text>
</comment>
<dbReference type="GO" id="GO:0019679">
    <property type="term" value="P:propionate metabolic process, methylcitrate cycle"/>
    <property type="evidence" value="ECO:0007669"/>
    <property type="project" value="InterPro"/>
</dbReference>
<dbReference type="GO" id="GO:0003994">
    <property type="term" value="F:aconitate hydratase activity"/>
    <property type="evidence" value="ECO:0007669"/>
    <property type="project" value="UniProtKB-EC"/>
</dbReference>
<dbReference type="GO" id="GO:0051537">
    <property type="term" value="F:2 iron, 2 sulfur cluster binding"/>
    <property type="evidence" value="ECO:0007669"/>
    <property type="project" value="InterPro"/>
</dbReference>
<name>A0A7T6Z1X1_9BACI</name>
<dbReference type="EC" id="4.2.1.79" evidence="6"/>
<dbReference type="Proteomes" id="UP000595823">
    <property type="component" value="Chromosome"/>
</dbReference>
<dbReference type="InterPro" id="IPR005656">
    <property type="entry name" value="MmgE_PrpD"/>
</dbReference>
<feature type="domain" description="MmgE/PrpD C-terminal" evidence="5">
    <location>
        <begin position="286"/>
        <end position="453"/>
    </location>
</feature>
<protein>
    <submittedName>
        <fullName evidence="6">Bifunctional 2-methylcitrate dehydratase/aconitate hydratase</fullName>
        <ecNumber evidence="6">4.2.1.3</ecNumber>
        <ecNumber evidence="6">4.2.1.79</ecNumber>
    </submittedName>
</protein>
<dbReference type="Gene3D" id="1.10.4100.10">
    <property type="entry name" value="2-methylcitrate dehydratase PrpD"/>
    <property type="match status" value="1"/>
</dbReference>
<accession>A0A7T6Z1X1</accession>
<dbReference type="Pfam" id="PF19305">
    <property type="entry name" value="MmgE_PrpD_C"/>
    <property type="match status" value="1"/>
</dbReference>
<dbReference type="KEGG" id="scia:HUG15_07715"/>
<dbReference type="InterPro" id="IPR036148">
    <property type="entry name" value="MmgE/PrpD_sf"/>
</dbReference>
<dbReference type="InterPro" id="IPR042188">
    <property type="entry name" value="MmgE/PrpD_sf_2"/>
</dbReference>
<dbReference type="Pfam" id="PF03972">
    <property type="entry name" value="MmgE_PrpD_N"/>
    <property type="match status" value="1"/>
</dbReference>
<organism evidence="6 7">
    <name type="scientific">Salicibibacter cibarius</name>
    <dbReference type="NCBI Taxonomy" id="2743000"/>
    <lineage>
        <taxon>Bacteria</taxon>
        <taxon>Bacillati</taxon>
        <taxon>Bacillota</taxon>
        <taxon>Bacilli</taxon>
        <taxon>Bacillales</taxon>
        <taxon>Bacillaceae</taxon>
        <taxon>Salicibibacter</taxon>
    </lineage>
</organism>
<evidence type="ECO:0000259" key="4">
    <source>
        <dbReference type="Pfam" id="PF03972"/>
    </source>
</evidence>
<gene>
    <name evidence="6" type="ORF">HUG15_07715</name>
</gene>
<dbReference type="PANTHER" id="PTHR16943:SF8">
    <property type="entry name" value="2-METHYLCITRATE DEHYDRATASE"/>
    <property type="match status" value="1"/>
</dbReference>
<evidence type="ECO:0000256" key="2">
    <source>
        <dbReference type="ARBA" id="ARBA00022532"/>
    </source>
</evidence>
<evidence type="ECO:0000256" key="1">
    <source>
        <dbReference type="ARBA" id="ARBA00006174"/>
    </source>
</evidence>
<dbReference type="FunFam" id="3.30.1330.120:FF:000001">
    <property type="entry name" value="2-methylcitrate dehydratase"/>
    <property type="match status" value="1"/>
</dbReference>
<dbReference type="SUPFAM" id="SSF103378">
    <property type="entry name" value="2-methylcitrate dehydratase PrpD"/>
    <property type="match status" value="1"/>
</dbReference>
<dbReference type="EC" id="4.2.1.3" evidence="6"/>